<sequence length="81" mass="9084">MARILLLGLFSVDVLLKSNLTGGVHKVNPSAERHQPLDPKKHKALLKVVVQQHPGTKISDIRTAINKRICELRHKKKSMDS</sequence>
<dbReference type="Proteomes" id="UP001352852">
    <property type="component" value="Unassembled WGS sequence"/>
</dbReference>
<keyword evidence="4" id="KW-1185">Reference proteome</keyword>
<dbReference type="InterPro" id="IPR018379">
    <property type="entry name" value="BEN_domain"/>
</dbReference>
<reference evidence="3 4" key="1">
    <citation type="submission" date="2021-06" db="EMBL/GenBank/DDBJ databases">
        <authorList>
            <person name="Palmer J.M."/>
        </authorList>
    </citation>
    <scope>NUCLEOTIDE SEQUENCE [LARGE SCALE GENOMIC DNA]</scope>
    <source>
        <strain evidence="3 4">CL_MEX2019</strain>
        <tissue evidence="3">Muscle</tissue>
    </source>
</reference>
<evidence type="ECO:0000313" key="4">
    <source>
        <dbReference type="Proteomes" id="UP001352852"/>
    </source>
</evidence>
<name>A0ABU7DA48_9TELE</name>
<comment type="caution">
    <text evidence="3">The sequence shown here is derived from an EMBL/GenBank/DDBJ whole genome shotgun (WGS) entry which is preliminary data.</text>
</comment>
<feature type="signal peptide" evidence="1">
    <location>
        <begin position="1"/>
        <end position="16"/>
    </location>
</feature>
<evidence type="ECO:0000313" key="3">
    <source>
        <dbReference type="EMBL" id="MED6271894.1"/>
    </source>
</evidence>
<gene>
    <name evidence="3" type="ORF">CHARACLAT_024889</name>
</gene>
<dbReference type="Gene3D" id="1.10.10.2590">
    <property type="entry name" value="BEN domain"/>
    <property type="match status" value="1"/>
</dbReference>
<dbReference type="SMART" id="SM01025">
    <property type="entry name" value="BEN"/>
    <property type="match status" value="1"/>
</dbReference>
<feature type="domain" description="BEN" evidence="2">
    <location>
        <begin position="1"/>
        <end position="76"/>
    </location>
</feature>
<feature type="chain" id="PRO_5045412493" description="BEN domain-containing protein" evidence="1">
    <location>
        <begin position="17"/>
        <end position="81"/>
    </location>
</feature>
<dbReference type="EMBL" id="JAHUTJ010019200">
    <property type="protein sequence ID" value="MED6271894.1"/>
    <property type="molecule type" value="Genomic_DNA"/>
</dbReference>
<evidence type="ECO:0000256" key="1">
    <source>
        <dbReference type="SAM" id="SignalP"/>
    </source>
</evidence>
<accession>A0ABU7DA48</accession>
<protein>
    <recommendedName>
        <fullName evidence="2">BEN domain-containing protein</fullName>
    </recommendedName>
</protein>
<organism evidence="3 4">
    <name type="scientific">Characodon lateralis</name>
    <dbReference type="NCBI Taxonomy" id="208331"/>
    <lineage>
        <taxon>Eukaryota</taxon>
        <taxon>Metazoa</taxon>
        <taxon>Chordata</taxon>
        <taxon>Craniata</taxon>
        <taxon>Vertebrata</taxon>
        <taxon>Euteleostomi</taxon>
        <taxon>Actinopterygii</taxon>
        <taxon>Neopterygii</taxon>
        <taxon>Teleostei</taxon>
        <taxon>Neoteleostei</taxon>
        <taxon>Acanthomorphata</taxon>
        <taxon>Ovalentaria</taxon>
        <taxon>Atherinomorphae</taxon>
        <taxon>Cyprinodontiformes</taxon>
        <taxon>Goodeidae</taxon>
        <taxon>Characodon</taxon>
    </lineage>
</organism>
<evidence type="ECO:0000259" key="2">
    <source>
        <dbReference type="PROSITE" id="PS51457"/>
    </source>
</evidence>
<dbReference type="PROSITE" id="PS51457">
    <property type="entry name" value="BEN"/>
    <property type="match status" value="1"/>
</dbReference>
<keyword evidence="1" id="KW-0732">Signal</keyword>
<proteinExistence type="predicted"/>
<dbReference type="Pfam" id="PF10523">
    <property type="entry name" value="BEN"/>
    <property type="match status" value="1"/>
</dbReference>